<feature type="transmembrane region" description="Helical" evidence="1">
    <location>
        <begin position="74"/>
        <end position="97"/>
    </location>
</feature>
<dbReference type="RefSeq" id="WP_159524507.1">
    <property type="nucleotide sequence ID" value="NZ_CP053642.1"/>
</dbReference>
<proteinExistence type="predicted"/>
<sequence length="101" mass="11389">MEASHSIISIINSLLNIYILILVIRVVLDLVTAFARSWRPTGPVLLLANLVYSLTDPPLRFLRQRIPALNLGSFGIDLSFLALWFGIMIVQYLLAILNRLL</sequence>
<dbReference type="GO" id="GO:0016020">
    <property type="term" value="C:membrane"/>
    <property type="evidence" value="ECO:0007669"/>
    <property type="project" value="InterPro"/>
</dbReference>
<name>A0A6M8B8J8_9ACTO</name>
<organism evidence="2 3">
    <name type="scientific">Actinomyces marmotae</name>
    <dbReference type="NCBI Taxonomy" id="2737173"/>
    <lineage>
        <taxon>Bacteria</taxon>
        <taxon>Bacillati</taxon>
        <taxon>Actinomycetota</taxon>
        <taxon>Actinomycetes</taxon>
        <taxon>Actinomycetales</taxon>
        <taxon>Actinomycetaceae</taxon>
        <taxon>Actinomyces</taxon>
    </lineage>
</organism>
<reference evidence="2 3" key="1">
    <citation type="submission" date="2020-05" db="EMBL/GenBank/DDBJ databases">
        <title>Actinomyces sp. zg-325.</title>
        <authorList>
            <person name="Yang C."/>
        </authorList>
    </citation>
    <scope>NUCLEOTIDE SEQUENCE [LARGE SCALE GENOMIC DNA]</scope>
    <source>
        <strain evidence="3">zg-325</strain>
    </source>
</reference>
<accession>A0A6M8B8J8</accession>
<dbReference type="KEGG" id="amam:HPC72_04120"/>
<keyword evidence="1" id="KW-1133">Transmembrane helix</keyword>
<evidence type="ECO:0000313" key="2">
    <source>
        <dbReference type="EMBL" id="QKD79543.1"/>
    </source>
</evidence>
<keyword evidence="3" id="KW-1185">Reference proteome</keyword>
<keyword evidence="1" id="KW-0812">Transmembrane</keyword>
<protein>
    <submittedName>
        <fullName evidence="2">YggT family protein</fullName>
    </submittedName>
</protein>
<dbReference type="AlphaFoldDB" id="A0A6M8B8J8"/>
<keyword evidence="1" id="KW-0472">Membrane</keyword>
<dbReference type="InterPro" id="IPR003425">
    <property type="entry name" value="CCB3/YggT"/>
</dbReference>
<feature type="transmembrane region" description="Helical" evidence="1">
    <location>
        <begin position="6"/>
        <end position="28"/>
    </location>
</feature>
<dbReference type="EMBL" id="CP053642">
    <property type="protein sequence ID" value="QKD79543.1"/>
    <property type="molecule type" value="Genomic_DNA"/>
</dbReference>
<dbReference type="Proteomes" id="UP000504752">
    <property type="component" value="Chromosome"/>
</dbReference>
<dbReference type="Pfam" id="PF02325">
    <property type="entry name" value="CCB3_YggT"/>
    <property type="match status" value="1"/>
</dbReference>
<evidence type="ECO:0000313" key="3">
    <source>
        <dbReference type="Proteomes" id="UP000504752"/>
    </source>
</evidence>
<gene>
    <name evidence="2" type="ORF">HPC72_04120</name>
</gene>
<evidence type="ECO:0000256" key="1">
    <source>
        <dbReference type="SAM" id="Phobius"/>
    </source>
</evidence>